<keyword evidence="6" id="KW-0411">Iron-sulfur</keyword>
<comment type="cofactor">
    <cofactor evidence="1">
        <name>[4Fe-4S] cluster</name>
        <dbReference type="ChEBI" id="CHEBI:49883"/>
    </cofactor>
</comment>
<evidence type="ECO:0000256" key="6">
    <source>
        <dbReference type="ARBA" id="ARBA00023014"/>
    </source>
</evidence>
<dbReference type="GO" id="GO:0051539">
    <property type="term" value="F:4 iron, 4 sulfur cluster binding"/>
    <property type="evidence" value="ECO:0007669"/>
    <property type="project" value="UniProtKB-KW"/>
</dbReference>
<feature type="non-terminal residue" evidence="8">
    <location>
        <position position="1"/>
    </location>
</feature>
<feature type="domain" description="Radical SAM core" evidence="7">
    <location>
        <begin position="1"/>
        <end position="195"/>
    </location>
</feature>
<evidence type="ECO:0000256" key="5">
    <source>
        <dbReference type="ARBA" id="ARBA00023004"/>
    </source>
</evidence>
<keyword evidence="4" id="KW-0479">Metal-binding</keyword>
<dbReference type="Gene3D" id="3.20.20.70">
    <property type="entry name" value="Aldolase class I"/>
    <property type="match status" value="1"/>
</dbReference>
<dbReference type="PROSITE" id="PS51918">
    <property type="entry name" value="RADICAL_SAM"/>
    <property type="match status" value="1"/>
</dbReference>
<dbReference type="InterPro" id="IPR007197">
    <property type="entry name" value="rSAM"/>
</dbReference>
<evidence type="ECO:0000256" key="1">
    <source>
        <dbReference type="ARBA" id="ARBA00001966"/>
    </source>
</evidence>
<dbReference type="NCBIfam" id="TIGR04337">
    <property type="entry name" value="AmmeMemoSam_rS"/>
    <property type="match status" value="1"/>
</dbReference>
<dbReference type="PANTHER" id="PTHR30352">
    <property type="entry name" value="PYRUVATE FORMATE-LYASE-ACTIVATING ENZYME"/>
    <property type="match status" value="1"/>
</dbReference>
<evidence type="ECO:0000259" key="7">
    <source>
        <dbReference type="PROSITE" id="PS51918"/>
    </source>
</evidence>
<dbReference type="AlphaFoldDB" id="X0VRG2"/>
<dbReference type="PANTHER" id="PTHR30352:SF5">
    <property type="entry name" value="PYRUVATE FORMATE-LYASE 1-ACTIVATING ENZYME"/>
    <property type="match status" value="1"/>
</dbReference>
<gene>
    <name evidence="8" type="ORF">S01H1_37796</name>
</gene>
<keyword evidence="5" id="KW-0408">Iron</keyword>
<dbReference type="InterPro" id="IPR058240">
    <property type="entry name" value="rSAM_sf"/>
</dbReference>
<reference evidence="8" key="1">
    <citation type="journal article" date="2014" name="Front. Microbiol.">
        <title>High frequency of phylogenetically diverse reductive dehalogenase-homologous genes in deep subseafloor sedimentary metagenomes.</title>
        <authorList>
            <person name="Kawai M."/>
            <person name="Futagami T."/>
            <person name="Toyoda A."/>
            <person name="Takaki Y."/>
            <person name="Nishi S."/>
            <person name="Hori S."/>
            <person name="Arai W."/>
            <person name="Tsubouchi T."/>
            <person name="Morono Y."/>
            <person name="Uchiyama I."/>
            <person name="Ito T."/>
            <person name="Fujiyama A."/>
            <person name="Inagaki F."/>
            <person name="Takami H."/>
        </authorList>
    </citation>
    <scope>NUCLEOTIDE SEQUENCE</scope>
    <source>
        <strain evidence="8">Expedition CK06-06</strain>
    </source>
</reference>
<evidence type="ECO:0000256" key="2">
    <source>
        <dbReference type="ARBA" id="ARBA00022485"/>
    </source>
</evidence>
<sequence length="249" mass="28443">KFCENWEISQAFPEDVYSYEIPPEMVVKKAKEMKARSISYTFAEPTIFYEYMIDISQLAKKAGLLNVIHSNGFINPGPLRNLCKVLDAANIDLKGFTETFYRELSKGELAPVLETMKILRQENIHLEITNLMIPTKNDEMSVVREMCLWVKRELGADTPLHLSRFYPLHKLKRLPATPISMLEKARAVALSSGLEYVYIGRVPGHEAWNTFCPKCRKVLIQRVGYMVGEMHLKGGKCAYCGRPIPGIWV</sequence>
<dbReference type="SUPFAM" id="SSF102114">
    <property type="entry name" value="Radical SAM enzymes"/>
    <property type="match status" value="1"/>
</dbReference>
<protein>
    <recommendedName>
        <fullName evidence="7">Radical SAM core domain-containing protein</fullName>
    </recommendedName>
</protein>
<evidence type="ECO:0000313" key="8">
    <source>
        <dbReference type="EMBL" id="GAG13747.1"/>
    </source>
</evidence>
<dbReference type="InterPro" id="IPR013785">
    <property type="entry name" value="Aldolase_TIM"/>
</dbReference>
<dbReference type="EMBL" id="BARS01023750">
    <property type="protein sequence ID" value="GAG13747.1"/>
    <property type="molecule type" value="Genomic_DNA"/>
</dbReference>
<name>X0VRG2_9ZZZZ</name>
<dbReference type="InterPro" id="IPR027596">
    <property type="entry name" value="AmmeMemoSam_rS"/>
</dbReference>
<dbReference type="InterPro" id="IPR034457">
    <property type="entry name" value="Organic_radical-activating"/>
</dbReference>
<accession>X0VRG2</accession>
<comment type="caution">
    <text evidence="8">The sequence shown here is derived from an EMBL/GenBank/DDBJ whole genome shotgun (WGS) entry which is preliminary data.</text>
</comment>
<proteinExistence type="predicted"/>
<dbReference type="GO" id="GO:0046872">
    <property type="term" value="F:metal ion binding"/>
    <property type="evidence" value="ECO:0007669"/>
    <property type="project" value="UniProtKB-KW"/>
</dbReference>
<keyword evidence="3" id="KW-0949">S-adenosyl-L-methionine</keyword>
<evidence type="ECO:0000256" key="3">
    <source>
        <dbReference type="ARBA" id="ARBA00022691"/>
    </source>
</evidence>
<dbReference type="GO" id="GO:0003824">
    <property type="term" value="F:catalytic activity"/>
    <property type="evidence" value="ECO:0007669"/>
    <property type="project" value="InterPro"/>
</dbReference>
<dbReference type="Pfam" id="PF04055">
    <property type="entry name" value="Radical_SAM"/>
    <property type="match status" value="1"/>
</dbReference>
<keyword evidence="2" id="KW-0004">4Fe-4S</keyword>
<evidence type="ECO:0000256" key="4">
    <source>
        <dbReference type="ARBA" id="ARBA00022723"/>
    </source>
</evidence>
<organism evidence="8">
    <name type="scientific">marine sediment metagenome</name>
    <dbReference type="NCBI Taxonomy" id="412755"/>
    <lineage>
        <taxon>unclassified sequences</taxon>
        <taxon>metagenomes</taxon>
        <taxon>ecological metagenomes</taxon>
    </lineage>
</organism>